<evidence type="ECO:0000313" key="4">
    <source>
        <dbReference type="Proteomes" id="UP000216947"/>
    </source>
</evidence>
<keyword evidence="4" id="KW-1185">Reference proteome</keyword>
<dbReference type="SUPFAM" id="SSF48557">
    <property type="entry name" value="L-aspartase-like"/>
    <property type="match status" value="1"/>
</dbReference>
<comment type="caution">
    <text evidence="3">The sequence shown here is derived from an EMBL/GenBank/DDBJ whole genome shotgun (WGS) entry which is preliminary data.</text>
</comment>
<evidence type="ECO:0000259" key="2">
    <source>
        <dbReference type="Pfam" id="PF00206"/>
    </source>
</evidence>
<feature type="domain" description="Fumarate lyase N-terminal" evidence="2">
    <location>
        <begin position="24"/>
        <end position="284"/>
    </location>
</feature>
<dbReference type="Proteomes" id="UP000216947">
    <property type="component" value="Unassembled WGS sequence"/>
</dbReference>
<dbReference type="PANTHER" id="PTHR43172:SF2">
    <property type="entry name" value="ADENYLOSUCCINATE LYASE C-TERMINAL DOMAIN-CONTAINING PROTEIN"/>
    <property type="match status" value="1"/>
</dbReference>
<reference evidence="4" key="1">
    <citation type="submission" date="2017-05" db="EMBL/GenBank/DDBJ databases">
        <title>Complete and WGS of Bordetella genogroups.</title>
        <authorList>
            <person name="Spilker T."/>
            <person name="Lipuma J."/>
        </authorList>
    </citation>
    <scope>NUCLEOTIDE SEQUENCE [LARGE SCALE GENOMIC DNA]</scope>
    <source>
        <strain evidence="4">AU18089</strain>
    </source>
</reference>
<dbReference type="GO" id="GO:0016829">
    <property type="term" value="F:lyase activity"/>
    <property type="evidence" value="ECO:0007669"/>
    <property type="project" value="UniProtKB-KW"/>
</dbReference>
<accession>A0A261RR85</accession>
<name>A0A261RR85_9BORD</name>
<dbReference type="InterPro" id="IPR000362">
    <property type="entry name" value="Fumarate_lyase_fam"/>
</dbReference>
<dbReference type="AlphaFoldDB" id="A0A261RR85"/>
<dbReference type="InterPro" id="IPR022761">
    <property type="entry name" value="Fumarate_lyase_N"/>
</dbReference>
<dbReference type="Pfam" id="PF00206">
    <property type="entry name" value="Lyase_1"/>
    <property type="match status" value="1"/>
</dbReference>
<dbReference type="Gene3D" id="1.20.200.10">
    <property type="entry name" value="Fumarase/aspartase (Central domain)"/>
    <property type="match status" value="1"/>
</dbReference>
<keyword evidence="3" id="KW-0456">Lyase</keyword>
<sequence length="461" mass="47823">MSLIDQSLNPAGDTELFTDGQWLQALLRFESALAQAQAEAGLIPHSAAAAIGDVCSRIELDRAQFIARSRRTGALGIGLVEPIQAALASGHPAALPYLHWGTTTQDAVDTAHALLTKAALNALLEELRGLVTALSALASSHAATPMMARSLLQPAQITSFGLKCAQSAAALLRSVQQLSALAPQALCVQLGGAVGNRAAMGAHGARVESALAAGLGLWAPGLSWHTQRDAWMRLGMEAAICAGSLAKLARDWSLMSQFEVGELAEAARGKTSSAMPHKRNAVHCMQAVAQTQAVPGLAAALLGCMAQAHERALGEWQAELAAWAPLWRHVHGAAAALRLAAEGLQVDTNRMQANIDALHEVIFSEACVDALTPVAGRAQAQQAVERLAPQALQAQQPLSATLRQWVASELGAGAAADAGRALSAATDPLRAVQASAASCAELLQALDATLASSFNLEPHHA</sequence>
<dbReference type="EMBL" id="NEVK01000001">
    <property type="protein sequence ID" value="OZI27578.1"/>
    <property type="molecule type" value="Genomic_DNA"/>
</dbReference>
<dbReference type="PRINTS" id="PR00149">
    <property type="entry name" value="FUMRATELYASE"/>
</dbReference>
<dbReference type="PANTHER" id="PTHR43172">
    <property type="entry name" value="ADENYLOSUCCINATE LYASE"/>
    <property type="match status" value="1"/>
</dbReference>
<protein>
    <submittedName>
        <fullName evidence="3">Fumarate lyase</fullName>
    </submittedName>
</protein>
<gene>
    <name evidence="3" type="ORF">CAL19_00170</name>
</gene>
<comment type="similarity">
    <text evidence="1">Belongs to the class-II fumarase/aspartase family.</text>
</comment>
<proteinExistence type="inferred from homology"/>
<dbReference type="InterPro" id="IPR008948">
    <property type="entry name" value="L-Aspartase-like"/>
</dbReference>
<evidence type="ECO:0000256" key="1">
    <source>
        <dbReference type="ARBA" id="ARBA00034772"/>
    </source>
</evidence>
<organism evidence="3 4">
    <name type="scientific">Bordetella genomosp. 7</name>
    <dbReference type="NCBI Taxonomy" id="1416805"/>
    <lineage>
        <taxon>Bacteria</taxon>
        <taxon>Pseudomonadati</taxon>
        <taxon>Pseudomonadota</taxon>
        <taxon>Betaproteobacteria</taxon>
        <taxon>Burkholderiales</taxon>
        <taxon>Alcaligenaceae</taxon>
        <taxon>Bordetella</taxon>
    </lineage>
</organism>
<dbReference type="Gene3D" id="1.10.40.30">
    <property type="entry name" value="Fumarase/aspartase (C-terminal domain)"/>
    <property type="match status" value="1"/>
</dbReference>
<evidence type="ECO:0000313" key="3">
    <source>
        <dbReference type="EMBL" id="OZI27578.1"/>
    </source>
</evidence>